<keyword evidence="1 4" id="KW-0489">Methyltransferase</keyword>
<keyword evidence="7" id="KW-1185">Reference proteome</keyword>
<keyword evidence="3 4" id="KW-0479">Metal-binding</keyword>
<feature type="domain" description="Hcy-binding" evidence="5">
    <location>
        <begin position="14"/>
        <end position="315"/>
    </location>
</feature>
<dbReference type="InterPro" id="IPR017226">
    <property type="entry name" value="BHMT-like"/>
</dbReference>
<dbReference type="GO" id="GO:0008168">
    <property type="term" value="F:methyltransferase activity"/>
    <property type="evidence" value="ECO:0007669"/>
    <property type="project" value="UniProtKB-UniRule"/>
</dbReference>
<evidence type="ECO:0000313" key="7">
    <source>
        <dbReference type="Proteomes" id="UP000254209"/>
    </source>
</evidence>
<evidence type="ECO:0000256" key="2">
    <source>
        <dbReference type="ARBA" id="ARBA00022679"/>
    </source>
</evidence>
<sequence length="318" mass="34980">MIKQRGQRVPTLHNSFNLNKIMKNIIILDGGMGRELHRRGAPFRQPEWSALALTESPESVQAVHADFIRAGAQVITTNSYAIVPFHIGETRFANEARQLADLSGKLAQQAVQACGVKVQIAASFPPLFGSYRPDLFDENRADELAQPLLDGLLPYADIVLAETVSSLQEAAFWYGKLKHSGKPIWLSFTLDDTKKYEQAILRSGETVFQAAETVKNWDIDAILFNCSQPEIMANAIVAAKQVLHNRMKIGVYANAFEPVQGEMNDANGELDPIRADNSPENYVAWARTWVNAGAEIVGGCCGIAPEHIGALARYFQAA</sequence>
<dbReference type="GO" id="GO:0032259">
    <property type="term" value="P:methylation"/>
    <property type="evidence" value="ECO:0007669"/>
    <property type="project" value="UniProtKB-KW"/>
</dbReference>
<dbReference type="Gene3D" id="3.20.20.330">
    <property type="entry name" value="Homocysteine-binding-like domain"/>
    <property type="match status" value="1"/>
</dbReference>
<feature type="binding site" evidence="3 4">
    <location>
        <position position="226"/>
    </location>
    <ligand>
        <name>Zn(2+)</name>
        <dbReference type="ChEBI" id="CHEBI:29105"/>
    </ligand>
</feature>
<dbReference type="PANTHER" id="PTHR11103:SF18">
    <property type="entry name" value="SLR1189 PROTEIN"/>
    <property type="match status" value="1"/>
</dbReference>
<dbReference type="GO" id="GO:0008270">
    <property type="term" value="F:zinc ion binding"/>
    <property type="evidence" value="ECO:0007669"/>
    <property type="project" value="InterPro"/>
</dbReference>
<evidence type="ECO:0000256" key="4">
    <source>
        <dbReference type="PROSITE-ProRule" id="PRU00333"/>
    </source>
</evidence>
<evidence type="ECO:0000256" key="3">
    <source>
        <dbReference type="PIRSR" id="PIRSR037505-2"/>
    </source>
</evidence>
<keyword evidence="2 4" id="KW-0808">Transferase</keyword>
<evidence type="ECO:0000313" key="6">
    <source>
        <dbReference type="EMBL" id="SSY80450.1"/>
    </source>
</evidence>
<dbReference type="STRING" id="1120980.GCA_000745955_00724"/>
<proteinExistence type="predicted"/>
<dbReference type="GO" id="GO:0009086">
    <property type="term" value="P:methionine biosynthetic process"/>
    <property type="evidence" value="ECO:0007669"/>
    <property type="project" value="InterPro"/>
</dbReference>
<dbReference type="RefSeq" id="WP_245946744.1">
    <property type="nucleotide sequence ID" value="NZ_UFSO01000003.1"/>
</dbReference>
<dbReference type="Proteomes" id="UP000254209">
    <property type="component" value="Unassembled WGS sequence"/>
</dbReference>
<dbReference type="Pfam" id="PF02574">
    <property type="entry name" value="S-methyl_trans"/>
    <property type="match status" value="1"/>
</dbReference>
<keyword evidence="3 4" id="KW-0862">Zinc</keyword>
<dbReference type="EMBL" id="UFSO01000003">
    <property type="protein sequence ID" value="SSY80450.1"/>
    <property type="molecule type" value="Genomic_DNA"/>
</dbReference>
<feature type="binding site" evidence="3 4">
    <location>
        <position position="300"/>
    </location>
    <ligand>
        <name>Zn(2+)</name>
        <dbReference type="ChEBI" id="CHEBI:29105"/>
    </ligand>
</feature>
<reference evidence="6 7" key="1">
    <citation type="submission" date="2018-06" db="EMBL/GenBank/DDBJ databases">
        <authorList>
            <consortium name="Pathogen Informatics"/>
            <person name="Doyle S."/>
        </authorList>
    </citation>
    <scope>NUCLEOTIDE SEQUENCE [LARGE SCALE GENOMIC DNA]</scope>
    <source>
        <strain evidence="6 7">NCTC10283</strain>
    </source>
</reference>
<dbReference type="AlphaFoldDB" id="A0A376BU25"/>
<name>A0A376BU25_9NEIS</name>
<dbReference type="PIRSF" id="PIRSF037505">
    <property type="entry name" value="Betaine_HMT"/>
    <property type="match status" value="1"/>
</dbReference>
<evidence type="ECO:0000256" key="1">
    <source>
        <dbReference type="ARBA" id="ARBA00022603"/>
    </source>
</evidence>
<dbReference type="PROSITE" id="PS50970">
    <property type="entry name" value="HCY"/>
    <property type="match status" value="1"/>
</dbReference>
<accession>A0A376BU25</accession>
<evidence type="ECO:0000259" key="5">
    <source>
        <dbReference type="PROSITE" id="PS50970"/>
    </source>
</evidence>
<comment type="cofactor">
    <cofactor evidence="3">
        <name>Zn(2+)</name>
        <dbReference type="ChEBI" id="CHEBI:29105"/>
    </cofactor>
    <text evidence="3">Binds 1 zinc ion per subunit.</text>
</comment>
<dbReference type="PANTHER" id="PTHR11103">
    <property type="entry name" value="SLR1189 PROTEIN"/>
    <property type="match status" value="1"/>
</dbReference>
<dbReference type="InterPro" id="IPR036589">
    <property type="entry name" value="HCY_dom_sf"/>
</dbReference>
<dbReference type="SUPFAM" id="SSF82282">
    <property type="entry name" value="Homocysteine S-methyltransferase"/>
    <property type="match status" value="1"/>
</dbReference>
<organism evidence="6 7">
    <name type="scientific">Alysiella crassa</name>
    <dbReference type="NCBI Taxonomy" id="153491"/>
    <lineage>
        <taxon>Bacteria</taxon>
        <taxon>Pseudomonadati</taxon>
        <taxon>Pseudomonadota</taxon>
        <taxon>Betaproteobacteria</taxon>
        <taxon>Neisseriales</taxon>
        <taxon>Neisseriaceae</taxon>
        <taxon>Alysiella</taxon>
    </lineage>
</organism>
<dbReference type="EC" id="2.1.1.10" evidence="6"/>
<feature type="binding site" evidence="3 4">
    <location>
        <position position="301"/>
    </location>
    <ligand>
        <name>Zn(2+)</name>
        <dbReference type="ChEBI" id="CHEBI:29105"/>
    </ligand>
</feature>
<protein>
    <submittedName>
        <fullName evidence="6">Homocysteine S-methyltransferase</fullName>
        <ecNumber evidence="6">2.1.1.10</ecNumber>
    </submittedName>
</protein>
<gene>
    <name evidence="6" type="primary">mmuM</name>
    <name evidence="6" type="ORF">NCTC10283_02009</name>
</gene>
<dbReference type="InterPro" id="IPR003726">
    <property type="entry name" value="HCY_dom"/>
</dbReference>